<protein>
    <recommendedName>
        <fullName evidence="5">Serine carboxypeptidase-like 18</fullName>
    </recommendedName>
</protein>
<evidence type="ECO:0000313" key="4">
    <source>
        <dbReference type="Proteomes" id="UP000826271"/>
    </source>
</evidence>
<dbReference type="Gene3D" id="3.40.50.1820">
    <property type="entry name" value="alpha/beta hydrolase"/>
    <property type="match status" value="1"/>
</dbReference>
<comment type="caution">
    <text evidence="3">The sequence shown here is derived from an EMBL/GenBank/DDBJ whole genome shotgun (WGS) entry which is preliminary data.</text>
</comment>
<evidence type="ECO:0000313" key="3">
    <source>
        <dbReference type="EMBL" id="KAG8368500.1"/>
    </source>
</evidence>
<dbReference type="GO" id="GO:0004185">
    <property type="term" value="F:serine-type carboxypeptidase activity"/>
    <property type="evidence" value="ECO:0007669"/>
    <property type="project" value="InterPro"/>
</dbReference>
<dbReference type="GO" id="GO:0016747">
    <property type="term" value="F:acyltransferase activity, transferring groups other than amino-acyl groups"/>
    <property type="evidence" value="ECO:0007669"/>
    <property type="project" value="TreeGrafter"/>
</dbReference>
<dbReference type="Proteomes" id="UP000826271">
    <property type="component" value="Unassembled WGS sequence"/>
</dbReference>
<dbReference type="Gene3D" id="3.40.50.12670">
    <property type="match status" value="1"/>
</dbReference>
<dbReference type="SUPFAM" id="SSF53474">
    <property type="entry name" value="alpha/beta-Hydrolases"/>
    <property type="match status" value="1"/>
</dbReference>
<reference evidence="3" key="1">
    <citation type="submission" date="2019-10" db="EMBL/GenBank/DDBJ databases">
        <authorList>
            <person name="Zhang R."/>
            <person name="Pan Y."/>
            <person name="Wang J."/>
            <person name="Ma R."/>
            <person name="Yu S."/>
        </authorList>
    </citation>
    <scope>NUCLEOTIDE SEQUENCE</scope>
    <source>
        <strain evidence="3">LA-IB0</strain>
        <tissue evidence="3">Leaf</tissue>
    </source>
</reference>
<gene>
    <name evidence="3" type="ORF">BUALT_Bualt15G0052100</name>
</gene>
<feature type="chain" id="PRO_5043978224" description="Serine carboxypeptidase-like 18" evidence="2">
    <location>
        <begin position="23"/>
        <end position="416"/>
    </location>
</feature>
<dbReference type="PRINTS" id="PR00724">
    <property type="entry name" value="CRBOXYPTASEC"/>
</dbReference>
<keyword evidence="2" id="KW-0732">Signal</keyword>
<keyword evidence="4" id="KW-1185">Reference proteome</keyword>
<dbReference type="PANTHER" id="PTHR11802:SF224">
    <property type="entry name" value="SERINE CARBOXYPEPTIDASE-LIKE 7 ISOFORM X1"/>
    <property type="match status" value="1"/>
</dbReference>
<feature type="signal peptide" evidence="2">
    <location>
        <begin position="1"/>
        <end position="22"/>
    </location>
</feature>
<dbReference type="GO" id="GO:0006508">
    <property type="term" value="P:proteolysis"/>
    <property type="evidence" value="ECO:0007669"/>
    <property type="project" value="InterPro"/>
</dbReference>
<dbReference type="GO" id="GO:0019748">
    <property type="term" value="P:secondary metabolic process"/>
    <property type="evidence" value="ECO:0007669"/>
    <property type="project" value="TreeGrafter"/>
</dbReference>
<evidence type="ECO:0000256" key="2">
    <source>
        <dbReference type="SAM" id="SignalP"/>
    </source>
</evidence>
<dbReference type="InterPro" id="IPR029058">
    <property type="entry name" value="AB_hydrolase_fold"/>
</dbReference>
<dbReference type="InterPro" id="IPR001563">
    <property type="entry name" value="Peptidase_S10"/>
</dbReference>
<comment type="similarity">
    <text evidence="1">Belongs to the peptidase S10 family.</text>
</comment>
<dbReference type="Pfam" id="PF00450">
    <property type="entry name" value="Peptidase_S10"/>
    <property type="match status" value="1"/>
</dbReference>
<accession>A0AAV6WND1</accession>
<name>A0AAV6WND1_9LAMI</name>
<dbReference type="PANTHER" id="PTHR11802">
    <property type="entry name" value="SERINE PROTEASE FAMILY S10 SERINE CARBOXYPEPTIDASE"/>
    <property type="match status" value="1"/>
</dbReference>
<proteinExistence type="inferred from homology"/>
<dbReference type="EMBL" id="WHWC01000015">
    <property type="protein sequence ID" value="KAG8368500.1"/>
    <property type="molecule type" value="Genomic_DNA"/>
</dbReference>
<sequence>MKSLYYLLLFILHLIINHTTAASQSIITTLPGYNDTRPFKLETGSRPAKGPVGALAHGGPGCSGFSGLVYEIGPLAFDFATFDGSLPSLTINPYSWTKIANIIFIDSPVGTGFSYVATSQGYTSNDTESTKHNYAFLRKWLLNHPTFLKNRLYVVGDSYGGKITPMVALEIAKGVTDAKKDENEKVPYAHRMALISDEYYELAKSSCRGDYMSPDSNNVQCLYALRLIRECTNLVRNAHILEPNCLFISPKLDDLQWGQTFVIDDPIDLLLLSKREEPWCRDHNYVTSYVWANDETVQEALHIRKGTKQEWQRCNNSISYENDVESVFKYHQLLSEKGYQVLAYSGDHDMRIPYMSTLKWIPALNLTVDDQWRPWTVELYTERYKNNEAYFTFATVKAREEEVIQRQSTNLKNVLQ</sequence>
<organism evidence="3 4">
    <name type="scientific">Buddleja alternifolia</name>
    <dbReference type="NCBI Taxonomy" id="168488"/>
    <lineage>
        <taxon>Eukaryota</taxon>
        <taxon>Viridiplantae</taxon>
        <taxon>Streptophyta</taxon>
        <taxon>Embryophyta</taxon>
        <taxon>Tracheophyta</taxon>
        <taxon>Spermatophyta</taxon>
        <taxon>Magnoliopsida</taxon>
        <taxon>eudicotyledons</taxon>
        <taxon>Gunneridae</taxon>
        <taxon>Pentapetalae</taxon>
        <taxon>asterids</taxon>
        <taxon>lamiids</taxon>
        <taxon>Lamiales</taxon>
        <taxon>Scrophulariaceae</taxon>
        <taxon>Buddlejeae</taxon>
        <taxon>Buddleja</taxon>
    </lineage>
</organism>
<dbReference type="AlphaFoldDB" id="A0AAV6WND1"/>
<evidence type="ECO:0008006" key="5">
    <source>
        <dbReference type="Google" id="ProtNLM"/>
    </source>
</evidence>
<evidence type="ECO:0000256" key="1">
    <source>
        <dbReference type="ARBA" id="ARBA00009431"/>
    </source>
</evidence>